<evidence type="ECO:0000256" key="1">
    <source>
        <dbReference type="ARBA" id="ARBA00022679"/>
    </source>
</evidence>
<accession>A0A8J3AAL3</accession>
<dbReference type="PROSITE" id="PS51186">
    <property type="entry name" value="GNAT"/>
    <property type="match status" value="2"/>
</dbReference>
<dbReference type="EMBL" id="BMHA01000006">
    <property type="protein sequence ID" value="GGI06408.1"/>
    <property type="molecule type" value="Genomic_DNA"/>
</dbReference>
<dbReference type="InterPro" id="IPR050680">
    <property type="entry name" value="YpeA/RimI_acetyltransf"/>
</dbReference>
<keyword evidence="2" id="KW-0012">Acyltransferase</keyword>
<dbReference type="AlphaFoldDB" id="A0A8J3AAL3"/>
<name>A0A8J3AAL3_9ACTN</name>
<dbReference type="InterPro" id="IPR016181">
    <property type="entry name" value="Acyl_CoA_acyltransferase"/>
</dbReference>
<feature type="domain" description="N-acetyltransferase" evidence="3">
    <location>
        <begin position="183"/>
        <end position="346"/>
    </location>
</feature>
<evidence type="ECO:0000259" key="3">
    <source>
        <dbReference type="PROSITE" id="PS51186"/>
    </source>
</evidence>
<proteinExistence type="predicted"/>
<keyword evidence="5" id="KW-1185">Reference proteome</keyword>
<reference evidence="4" key="2">
    <citation type="submission" date="2020-09" db="EMBL/GenBank/DDBJ databases">
        <authorList>
            <person name="Sun Q."/>
            <person name="Zhou Y."/>
        </authorList>
    </citation>
    <scope>NUCLEOTIDE SEQUENCE</scope>
    <source>
        <strain evidence="4">CGMCC 1.14988</strain>
    </source>
</reference>
<keyword evidence="1" id="KW-0808">Transferase</keyword>
<dbReference type="RefSeq" id="WP_130650548.1">
    <property type="nucleotide sequence ID" value="NZ_BMHA01000006.1"/>
</dbReference>
<dbReference type="Proteomes" id="UP000650511">
    <property type="component" value="Unassembled WGS sequence"/>
</dbReference>
<evidence type="ECO:0000256" key="2">
    <source>
        <dbReference type="ARBA" id="ARBA00023315"/>
    </source>
</evidence>
<dbReference type="GO" id="GO:0016747">
    <property type="term" value="F:acyltransferase activity, transferring groups other than amino-acyl groups"/>
    <property type="evidence" value="ECO:0007669"/>
    <property type="project" value="InterPro"/>
</dbReference>
<reference evidence="4" key="1">
    <citation type="journal article" date="2014" name="Int. J. Syst. Evol. Microbiol.">
        <title>Complete genome sequence of Corynebacterium casei LMG S-19264T (=DSM 44701T), isolated from a smear-ripened cheese.</title>
        <authorList>
            <consortium name="US DOE Joint Genome Institute (JGI-PGF)"/>
            <person name="Walter F."/>
            <person name="Albersmeier A."/>
            <person name="Kalinowski J."/>
            <person name="Ruckert C."/>
        </authorList>
    </citation>
    <scope>NUCLEOTIDE SEQUENCE</scope>
    <source>
        <strain evidence="4">CGMCC 1.14988</strain>
    </source>
</reference>
<evidence type="ECO:0000313" key="4">
    <source>
        <dbReference type="EMBL" id="GGI06408.1"/>
    </source>
</evidence>
<dbReference type="PANTHER" id="PTHR43420:SF44">
    <property type="entry name" value="ACETYLTRANSFERASE YPEA"/>
    <property type="match status" value="1"/>
</dbReference>
<dbReference type="CDD" id="cd04301">
    <property type="entry name" value="NAT_SF"/>
    <property type="match status" value="2"/>
</dbReference>
<organism evidence="4 5">
    <name type="scientific">Egicoccus halophilus</name>
    <dbReference type="NCBI Taxonomy" id="1670830"/>
    <lineage>
        <taxon>Bacteria</taxon>
        <taxon>Bacillati</taxon>
        <taxon>Actinomycetota</taxon>
        <taxon>Nitriliruptoria</taxon>
        <taxon>Egicoccales</taxon>
        <taxon>Egicoccaceae</taxon>
        <taxon>Egicoccus</taxon>
    </lineage>
</organism>
<dbReference type="Pfam" id="PF00583">
    <property type="entry name" value="Acetyltransf_1"/>
    <property type="match status" value="2"/>
</dbReference>
<dbReference type="SUPFAM" id="SSF55729">
    <property type="entry name" value="Acyl-CoA N-acyltransferases (Nat)"/>
    <property type="match status" value="2"/>
</dbReference>
<comment type="caution">
    <text evidence="4">The sequence shown here is derived from an EMBL/GenBank/DDBJ whole genome shotgun (WGS) entry which is preliminary data.</text>
</comment>
<dbReference type="Gene3D" id="3.40.630.30">
    <property type="match status" value="1"/>
</dbReference>
<gene>
    <name evidence="4" type="ORF">GCM10011354_18940</name>
</gene>
<feature type="domain" description="N-acetyltransferase" evidence="3">
    <location>
        <begin position="17"/>
        <end position="180"/>
    </location>
</feature>
<dbReference type="OrthoDB" id="3208058at2"/>
<protein>
    <recommendedName>
        <fullName evidence="3">N-acetyltransferase domain-containing protein</fullName>
    </recommendedName>
</protein>
<dbReference type="PANTHER" id="PTHR43420">
    <property type="entry name" value="ACETYLTRANSFERASE"/>
    <property type="match status" value="1"/>
</dbReference>
<evidence type="ECO:0000313" key="5">
    <source>
        <dbReference type="Proteomes" id="UP000650511"/>
    </source>
</evidence>
<dbReference type="InterPro" id="IPR000182">
    <property type="entry name" value="GNAT_dom"/>
</dbReference>
<sequence length="363" mass="39180">MSDDLPTLALPTPPDGFSLRRATWDDVFAVAGLYAACSTARIGGATIRPADLRVRWLELGGPQDVLLVERPGEAAPLVAALEFQVDVDPWTDELDLHVEGAVRPDWEGHGLASYLLDHAEDRARHEAWAAGQATAVLRTTVVDGDARARAFYAARGFVPVRHLLELRLDLHAAPPAPDWPDGVRCRPFVPGRDDAAVWGVHLDAFADNPEFLPLELDEWVESHVRRDPGLDPSLVLVAEAAPGLGVTDDGPLDRPSVIGFAWCRAGAQGAAEEGWIRDLAVAPAWQGHGVGMALLRAAFAAFRQRGLTGVRLEVDDVSLDGAVQLYRRAGMRISRRTDVLEQLLVADAPVDDPDPPPELPPAA</sequence>